<dbReference type="AlphaFoldDB" id="A0AAN5C5B3"/>
<gene>
    <name evidence="2" type="ORF">Aory04_001302600</name>
</gene>
<name>A0AAN5C5B3_ASPOZ</name>
<comment type="caution">
    <text evidence="2">The sequence shown here is derived from an EMBL/GenBank/DDBJ whole genome shotgun (WGS) entry which is preliminary data.</text>
</comment>
<evidence type="ECO:0000313" key="3">
    <source>
        <dbReference type="Proteomes" id="UP001165205"/>
    </source>
</evidence>
<dbReference type="EMBL" id="BSYA01000292">
    <property type="protein sequence ID" value="GMG38300.1"/>
    <property type="molecule type" value="Genomic_DNA"/>
</dbReference>
<reference evidence="2" key="1">
    <citation type="submission" date="2023-04" db="EMBL/GenBank/DDBJ databases">
        <title>Aspergillus oryzae NBRC 4228.</title>
        <authorList>
            <person name="Ichikawa N."/>
            <person name="Sato H."/>
            <person name="Tonouchi N."/>
        </authorList>
    </citation>
    <scope>NUCLEOTIDE SEQUENCE</scope>
    <source>
        <strain evidence="2">NBRC 4228</strain>
    </source>
</reference>
<organism evidence="2 3">
    <name type="scientific">Aspergillus oryzae</name>
    <name type="common">Yellow koji mold</name>
    <dbReference type="NCBI Taxonomy" id="5062"/>
    <lineage>
        <taxon>Eukaryota</taxon>
        <taxon>Fungi</taxon>
        <taxon>Dikarya</taxon>
        <taxon>Ascomycota</taxon>
        <taxon>Pezizomycotina</taxon>
        <taxon>Eurotiomycetes</taxon>
        <taxon>Eurotiomycetidae</taxon>
        <taxon>Eurotiales</taxon>
        <taxon>Aspergillaceae</taxon>
        <taxon>Aspergillus</taxon>
        <taxon>Aspergillus subgen. Circumdati</taxon>
    </lineage>
</organism>
<feature type="compositionally biased region" description="Acidic residues" evidence="1">
    <location>
        <begin position="92"/>
        <end position="105"/>
    </location>
</feature>
<sequence>MISEDEVIDGVSLVGFFLRYRTFPHSFFPVYRFSFIYATSTTRKASPEYSGPENRYAPEFKIDKAQLAAVRDLCSQLNEKLPVDSSHPSDDLVQDIESREEELEDNIGGADLLEGQDLETSGISEP</sequence>
<feature type="region of interest" description="Disordered" evidence="1">
    <location>
        <begin position="80"/>
        <end position="126"/>
    </location>
</feature>
<dbReference type="Proteomes" id="UP001165205">
    <property type="component" value="Unassembled WGS sequence"/>
</dbReference>
<protein>
    <submittedName>
        <fullName evidence="2">Unnamed protein product</fullName>
    </submittedName>
</protein>
<evidence type="ECO:0000256" key="1">
    <source>
        <dbReference type="SAM" id="MobiDB-lite"/>
    </source>
</evidence>
<accession>A0AAN5C5B3</accession>
<evidence type="ECO:0000313" key="2">
    <source>
        <dbReference type="EMBL" id="GMG38300.1"/>
    </source>
</evidence>
<proteinExistence type="predicted"/>